<dbReference type="Gene3D" id="3.30.1370.110">
    <property type="match status" value="1"/>
</dbReference>
<dbReference type="SMART" id="SM00463">
    <property type="entry name" value="SMR"/>
    <property type="match status" value="1"/>
</dbReference>
<dbReference type="SMART" id="SM01162">
    <property type="entry name" value="DUF1771"/>
    <property type="match status" value="1"/>
</dbReference>
<dbReference type="SUPFAM" id="SSF160443">
    <property type="entry name" value="SMR domain-like"/>
    <property type="match status" value="1"/>
</dbReference>
<evidence type="ECO:0000256" key="1">
    <source>
        <dbReference type="SAM" id="MobiDB-lite"/>
    </source>
</evidence>
<dbReference type="InterPro" id="IPR002625">
    <property type="entry name" value="Smr_dom"/>
</dbReference>
<dbReference type="InterPro" id="IPR013899">
    <property type="entry name" value="DUF1771"/>
</dbReference>
<sequence>MSNENLIVKILLSLFQVFCGGSGKNHQQQQQYPPHQQQQQQQQFQQQGQYPGQYPPQNQWQQQQYPQGQPQSWSQVAGGQSPQHHPAQQHKPNGQYPSHQNGGYHSKPSIPAGGVVGPHHPQYQNQDQTNATNDRYQHLRNQARHEGDEAHRCFAASQDAYKSGDGARAHELSQQGKNHQKRQDELDDEAAGWIFNENNKQSPNGTIDLHGLYVKEAIERTEAAIAQGQRSGQEELRVIVGKGIHSQGHVAKIKPAVQDLMQKYNLSATVDPENSGVLIVNLSGRENHGRTRDAGGLVDQLDRAQGGDCVIM</sequence>
<feature type="chain" id="PRO_5041978214" description="Smr domain-containing protein" evidence="2">
    <location>
        <begin position="24"/>
        <end position="312"/>
    </location>
</feature>
<proteinExistence type="predicted"/>
<keyword evidence="5" id="KW-1185">Reference proteome</keyword>
<dbReference type="AlphaFoldDB" id="A0AAD9CYK1"/>
<feature type="compositionally biased region" description="Polar residues" evidence="1">
    <location>
        <begin position="72"/>
        <end position="83"/>
    </location>
</feature>
<evidence type="ECO:0000313" key="4">
    <source>
        <dbReference type="EMBL" id="KAK1922803.1"/>
    </source>
</evidence>
<evidence type="ECO:0000259" key="3">
    <source>
        <dbReference type="PROSITE" id="PS50828"/>
    </source>
</evidence>
<gene>
    <name evidence="4" type="ORF">DB88DRAFT_370674</name>
</gene>
<evidence type="ECO:0000313" key="5">
    <source>
        <dbReference type="Proteomes" id="UP001182556"/>
    </source>
</evidence>
<dbReference type="PANTHER" id="PTHR47417">
    <property type="entry name" value="SMR DOMAIN-CONTAINING PROTEIN YPL199C"/>
    <property type="match status" value="1"/>
</dbReference>
<dbReference type="PROSITE" id="PS50828">
    <property type="entry name" value="SMR"/>
    <property type="match status" value="1"/>
</dbReference>
<reference evidence="4" key="1">
    <citation type="submission" date="2023-02" db="EMBL/GenBank/DDBJ databases">
        <title>Identification and recombinant expression of a fungal hydrolase from Papiliotrema laurentii that hydrolyzes apple cutin and clears colloidal polyester polyurethane.</title>
        <authorList>
            <consortium name="DOE Joint Genome Institute"/>
            <person name="Roman V.A."/>
            <person name="Bojanowski C."/>
            <person name="Crable B.R."/>
            <person name="Wagner D.N."/>
            <person name="Hung C.S."/>
            <person name="Nadeau L.J."/>
            <person name="Schratz L."/>
            <person name="Haridas S."/>
            <person name="Pangilinan J."/>
            <person name="Lipzen A."/>
            <person name="Na H."/>
            <person name="Yan M."/>
            <person name="Ng V."/>
            <person name="Grigoriev I.V."/>
            <person name="Spatafora J.W."/>
            <person name="Barlow D."/>
            <person name="Biffinger J."/>
            <person name="Kelley-Loughnane N."/>
            <person name="Varaljay V.A."/>
            <person name="Crookes-Goodson W.J."/>
        </authorList>
    </citation>
    <scope>NUCLEOTIDE SEQUENCE</scope>
    <source>
        <strain evidence="4">5307AH</strain>
    </source>
</reference>
<dbReference type="InterPro" id="IPR036063">
    <property type="entry name" value="Smr_dom_sf"/>
</dbReference>
<feature type="region of interest" description="Disordered" evidence="1">
    <location>
        <begin position="162"/>
        <end position="185"/>
    </location>
</feature>
<feature type="domain" description="Smr" evidence="3">
    <location>
        <begin position="207"/>
        <end position="283"/>
    </location>
</feature>
<dbReference type="Pfam" id="PF08590">
    <property type="entry name" value="DUF1771"/>
    <property type="match status" value="1"/>
</dbReference>
<comment type="caution">
    <text evidence="4">The sequence shown here is derived from an EMBL/GenBank/DDBJ whole genome shotgun (WGS) entry which is preliminary data.</text>
</comment>
<dbReference type="InterPro" id="IPR053020">
    <property type="entry name" value="Smr_domain_protein"/>
</dbReference>
<dbReference type="EMBL" id="JAODAN010000008">
    <property type="protein sequence ID" value="KAK1922803.1"/>
    <property type="molecule type" value="Genomic_DNA"/>
</dbReference>
<dbReference type="PANTHER" id="PTHR47417:SF1">
    <property type="entry name" value="SMR DOMAIN-CONTAINING PROTEIN YPL199C"/>
    <property type="match status" value="1"/>
</dbReference>
<feature type="compositionally biased region" description="Polar residues" evidence="1">
    <location>
        <begin position="90"/>
        <end position="103"/>
    </location>
</feature>
<feature type="compositionally biased region" description="Low complexity" evidence="1">
    <location>
        <begin position="27"/>
        <end position="71"/>
    </location>
</feature>
<feature type="region of interest" description="Disordered" evidence="1">
    <location>
        <begin position="22"/>
        <end position="127"/>
    </location>
</feature>
<organism evidence="4 5">
    <name type="scientific">Papiliotrema laurentii</name>
    <name type="common">Cryptococcus laurentii</name>
    <dbReference type="NCBI Taxonomy" id="5418"/>
    <lineage>
        <taxon>Eukaryota</taxon>
        <taxon>Fungi</taxon>
        <taxon>Dikarya</taxon>
        <taxon>Basidiomycota</taxon>
        <taxon>Agaricomycotina</taxon>
        <taxon>Tremellomycetes</taxon>
        <taxon>Tremellales</taxon>
        <taxon>Rhynchogastremaceae</taxon>
        <taxon>Papiliotrema</taxon>
    </lineage>
</organism>
<dbReference type="Proteomes" id="UP001182556">
    <property type="component" value="Unassembled WGS sequence"/>
</dbReference>
<name>A0AAD9CYK1_PAPLA</name>
<accession>A0AAD9CYK1</accession>
<keyword evidence="2" id="KW-0732">Signal</keyword>
<protein>
    <recommendedName>
        <fullName evidence="3">Smr domain-containing protein</fullName>
    </recommendedName>
</protein>
<evidence type="ECO:0000256" key="2">
    <source>
        <dbReference type="SAM" id="SignalP"/>
    </source>
</evidence>
<dbReference type="Pfam" id="PF01713">
    <property type="entry name" value="Smr"/>
    <property type="match status" value="1"/>
</dbReference>
<feature type="signal peptide" evidence="2">
    <location>
        <begin position="1"/>
        <end position="23"/>
    </location>
</feature>